<protein>
    <submittedName>
        <fullName evidence="2">Uncharacterized protein</fullName>
    </submittedName>
</protein>
<feature type="region of interest" description="Disordered" evidence="1">
    <location>
        <begin position="1"/>
        <end position="34"/>
    </location>
</feature>
<sequence>MAYMGFQATKITMPSNSNRPAQQSAGAAAESHGPAADVVKHLERPLLQVADDSRGPVVAGGREGEAAAANDPRPVELHRGAPLEHEGDARDLDVAGEVEARVQERHRRHRPPRVPPRLLPERRPERAVRLGRQPRDDRARVHDRAGAERRRGHAEAAPGHGDAPQAHLVERVGAAAPVHGRHREPRRGGARGRAERQEPGVARRRWEAVREGPRRRLRHERRRAAAEAQEPRPCR</sequence>
<organism evidence="2 3">
    <name type="scientific">Panicum virgatum</name>
    <name type="common">Blackwell switchgrass</name>
    <dbReference type="NCBI Taxonomy" id="38727"/>
    <lineage>
        <taxon>Eukaryota</taxon>
        <taxon>Viridiplantae</taxon>
        <taxon>Streptophyta</taxon>
        <taxon>Embryophyta</taxon>
        <taxon>Tracheophyta</taxon>
        <taxon>Spermatophyta</taxon>
        <taxon>Magnoliopsida</taxon>
        <taxon>Liliopsida</taxon>
        <taxon>Poales</taxon>
        <taxon>Poaceae</taxon>
        <taxon>PACMAD clade</taxon>
        <taxon>Panicoideae</taxon>
        <taxon>Panicodae</taxon>
        <taxon>Paniceae</taxon>
        <taxon>Panicinae</taxon>
        <taxon>Panicum</taxon>
        <taxon>Panicum sect. Hiantes</taxon>
    </lineage>
</organism>
<feature type="compositionally biased region" description="Low complexity" evidence="1">
    <location>
        <begin position="24"/>
        <end position="34"/>
    </location>
</feature>
<evidence type="ECO:0000313" key="3">
    <source>
        <dbReference type="Proteomes" id="UP000823388"/>
    </source>
</evidence>
<name>A0A8T0QNH7_PANVG</name>
<feature type="compositionally biased region" description="Basic and acidic residues" evidence="1">
    <location>
        <begin position="223"/>
        <end position="235"/>
    </location>
</feature>
<dbReference type="AlphaFoldDB" id="A0A8T0QNH7"/>
<feature type="compositionally biased region" description="Basic and acidic residues" evidence="1">
    <location>
        <begin position="73"/>
        <end position="103"/>
    </location>
</feature>
<feature type="compositionally biased region" description="Basic and acidic residues" evidence="1">
    <location>
        <begin position="204"/>
        <end position="214"/>
    </location>
</feature>
<evidence type="ECO:0000256" key="1">
    <source>
        <dbReference type="SAM" id="MobiDB-lite"/>
    </source>
</evidence>
<proteinExistence type="predicted"/>
<feature type="compositionally biased region" description="Basic and acidic residues" evidence="1">
    <location>
        <begin position="119"/>
        <end position="149"/>
    </location>
</feature>
<accession>A0A8T0QNH7</accession>
<evidence type="ECO:0000313" key="2">
    <source>
        <dbReference type="EMBL" id="KAG2573016.1"/>
    </source>
</evidence>
<reference evidence="2" key="1">
    <citation type="submission" date="2020-05" db="EMBL/GenBank/DDBJ databases">
        <title>WGS assembly of Panicum virgatum.</title>
        <authorList>
            <person name="Lovell J.T."/>
            <person name="Jenkins J."/>
            <person name="Shu S."/>
            <person name="Juenger T.E."/>
            <person name="Schmutz J."/>
        </authorList>
    </citation>
    <scope>NUCLEOTIDE SEQUENCE</scope>
    <source>
        <strain evidence="2">AP13</strain>
    </source>
</reference>
<comment type="caution">
    <text evidence="2">The sequence shown here is derived from an EMBL/GenBank/DDBJ whole genome shotgun (WGS) entry which is preliminary data.</text>
</comment>
<dbReference type="EMBL" id="CM029049">
    <property type="protein sequence ID" value="KAG2573016.1"/>
    <property type="molecule type" value="Genomic_DNA"/>
</dbReference>
<feature type="compositionally biased region" description="Basic residues" evidence="1">
    <location>
        <begin position="179"/>
        <end position="190"/>
    </location>
</feature>
<dbReference type="Proteomes" id="UP000823388">
    <property type="component" value="Chromosome 7K"/>
</dbReference>
<feature type="region of interest" description="Disordered" evidence="1">
    <location>
        <begin position="51"/>
        <end position="235"/>
    </location>
</feature>
<keyword evidence="3" id="KW-1185">Reference proteome</keyword>
<feature type="compositionally biased region" description="Polar residues" evidence="1">
    <location>
        <begin position="9"/>
        <end position="23"/>
    </location>
</feature>
<gene>
    <name evidence="2" type="ORF">PVAP13_7KG219755</name>
</gene>